<evidence type="ECO:0000313" key="2">
    <source>
        <dbReference type="EMBL" id="CTP91904.1"/>
    </source>
</evidence>
<gene>
    <name evidence="2" type="ORF">XTPLMG730_3315</name>
</gene>
<evidence type="ECO:0000256" key="1">
    <source>
        <dbReference type="SAM" id="Phobius"/>
    </source>
</evidence>
<dbReference type="EMBL" id="CXOJ01000086">
    <property type="protein sequence ID" value="CTP91904.1"/>
    <property type="molecule type" value="Genomic_DNA"/>
</dbReference>
<keyword evidence="1" id="KW-0812">Transmembrane</keyword>
<dbReference type="AlphaFoldDB" id="A0A0K3A606"/>
<reference evidence="2 3" key="1">
    <citation type="submission" date="2015-07" db="EMBL/GenBank/DDBJ databases">
        <authorList>
            <person name="Noorani M."/>
        </authorList>
    </citation>
    <scope>NUCLEOTIDE SEQUENCE [LARGE SCALE GENOMIC DNA]</scope>
    <source>
        <strain evidence="2">LMG730</strain>
    </source>
</reference>
<proteinExistence type="predicted"/>
<keyword evidence="1" id="KW-0472">Membrane</keyword>
<feature type="transmembrane region" description="Helical" evidence="1">
    <location>
        <begin position="42"/>
        <end position="60"/>
    </location>
</feature>
<dbReference type="Proteomes" id="UP000045978">
    <property type="component" value="Unassembled WGS sequence"/>
</dbReference>
<accession>A0A0K3A606</accession>
<organism evidence="2 3">
    <name type="scientific">Xanthomonas graminis pv. phlei</name>
    <dbReference type="NCBI Taxonomy" id="487906"/>
    <lineage>
        <taxon>Bacteria</taxon>
        <taxon>Pseudomonadati</taxon>
        <taxon>Pseudomonadota</taxon>
        <taxon>Gammaproteobacteria</taxon>
        <taxon>Lysobacterales</taxon>
        <taxon>Lysobacteraceae</taxon>
        <taxon>Xanthomonas</taxon>
        <taxon>Xanthomonas translucens group</taxon>
        <taxon>Xanthomonas graminis</taxon>
    </lineage>
</organism>
<sequence>MRLVERRRVPAGCFAIRRSLHLRMPKSYGTVLLLGDRLAGEMALAGVLIVALILLFLATFSTSRKVQWQGVVVPAGGTVSVIAP</sequence>
<name>A0A0K3A606_9XANT</name>
<protein>
    <submittedName>
        <fullName evidence="2">Uncharacterized protein</fullName>
    </submittedName>
</protein>
<keyword evidence="1" id="KW-1133">Transmembrane helix</keyword>
<evidence type="ECO:0000313" key="3">
    <source>
        <dbReference type="Proteomes" id="UP000045978"/>
    </source>
</evidence>